<evidence type="ECO:0000256" key="14">
    <source>
        <dbReference type="SAM" id="Coils"/>
    </source>
</evidence>
<proteinExistence type="predicted"/>
<dbReference type="OrthoDB" id="343582at2759"/>
<feature type="compositionally biased region" description="Polar residues" evidence="15">
    <location>
        <begin position="309"/>
        <end position="326"/>
    </location>
</feature>
<dbReference type="InterPro" id="IPR006569">
    <property type="entry name" value="CID_dom"/>
</dbReference>
<keyword evidence="4" id="KW-0597">Phosphoprotein</keyword>
<feature type="region of interest" description="Disordered" evidence="15">
    <location>
        <begin position="702"/>
        <end position="739"/>
    </location>
</feature>
<evidence type="ECO:0000256" key="10">
    <source>
        <dbReference type="ARBA" id="ARBA00057101"/>
    </source>
</evidence>
<feature type="compositionally biased region" description="Polar residues" evidence="15">
    <location>
        <begin position="335"/>
        <end position="349"/>
    </location>
</feature>
<keyword evidence="3" id="KW-1017">Isopeptide bond</keyword>
<feature type="region of interest" description="Disordered" evidence="15">
    <location>
        <begin position="994"/>
        <end position="1016"/>
    </location>
</feature>
<keyword evidence="5" id="KW-0507">mRNA processing</keyword>
<evidence type="ECO:0000256" key="6">
    <source>
        <dbReference type="ARBA" id="ARBA00022843"/>
    </source>
</evidence>
<dbReference type="InterPro" id="IPR048830">
    <property type="entry name" value="PCF11_helical"/>
</dbReference>
<evidence type="ECO:0000256" key="13">
    <source>
        <dbReference type="ARBA" id="ARBA00083113"/>
    </source>
</evidence>
<dbReference type="SUPFAM" id="SSF48464">
    <property type="entry name" value="ENTH/VHS domain"/>
    <property type="match status" value="1"/>
</dbReference>
<dbReference type="GO" id="GO:0031124">
    <property type="term" value="P:mRNA 3'-end processing"/>
    <property type="evidence" value="ECO:0007669"/>
    <property type="project" value="InterPro"/>
</dbReference>
<organism evidence="18 19">
    <name type="scientific">Ceutorhynchus assimilis</name>
    <name type="common">cabbage seed weevil</name>
    <dbReference type="NCBI Taxonomy" id="467358"/>
    <lineage>
        <taxon>Eukaryota</taxon>
        <taxon>Metazoa</taxon>
        <taxon>Ecdysozoa</taxon>
        <taxon>Arthropoda</taxon>
        <taxon>Hexapoda</taxon>
        <taxon>Insecta</taxon>
        <taxon>Pterygota</taxon>
        <taxon>Neoptera</taxon>
        <taxon>Endopterygota</taxon>
        <taxon>Coleoptera</taxon>
        <taxon>Polyphaga</taxon>
        <taxon>Cucujiformia</taxon>
        <taxon>Curculionidae</taxon>
        <taxon>Ceutorhynchinae</taxon>
        <taxon>Ceutorhynchus</taxon>
    </lineage>
</organism>
<feature type="compositionally biased region" description="Basic and acidic residues" evidence="15">
    <location>
        <begin position="389"/>
        <end position="408"/>
    </location>
</feature>
<accession>A0A9N9MES1</accession>
<dbReference type="InterPro" id="IPR047415">
    <property type="entry name" value="Pcf11_CID"/>
</dbReference>
<feature type="region of interest" description="Disordered" evidence="15">
    <location>
        <begin position="1533"/>
        <end position="1555"/>
    </location>
</feature>
<evidence type="ECO:0000256" key="7">
    <source>
        <dbReference type="ARBA" id="ARBA00022990"/>
    </source>
</evidence>
<dbReference type="Pfam" id="PF04818">
    <property type="entry name" value="CID"/>
    <property type="match status" value="1"/>
</dbReference>
<dbReference type="SMART" id="SM00582">
    <property type="entry name" value="RPR"/>
    <property type="match status" value="1"/>
</dbReference>
<dbReference type="GO" id="GO:0005737">
    <property type="term" value="C:cytoplasm"/>
    <property type="evidence" value="ECO:0007669"/>
    <property type="project" value="TreeGrafter"/>
</dbReference>
<evidence type="ECO:0000256" key="9">
    <source>
        <dbReference type="ARBA" id="ARBA00023242"/>
    </source>
</evidence>
<evidence type="ECO:0000256" key="15">
    <source>
        <dbReference type="SAM" id="MobiDB-lite"/>
    </source>
</evidence>
<dbReference type="EMBL" id="OU892287">
    <property type="protein sequence ID" value="CAG9762223.1"/>
    <property type="molecule type" value="Genomic_DNA"/>
</dbReference>
<evidence type="ECO:0000256" key="2">
    <source>
        <dbReference type="ARBA" id="ARBA00022481"/>
    </source>
</evidence>
<reference evidence="18" key="1">
    <citation type="submission" date="2022-01" db="EMBL/GenBank/DDBJ databases">
        <authorList>
            <person name="King R."/>
        </authorList>
    </citation>
    <scope>NUCLEOTIDE SEQUENCE</scope>
</reference>
<evidence type="ECO:0000256" key="11">
    <source>
        <dbReference type="ARBA" id="ARBA00063659"/>
    </source>
</evidence>
<evidence type="ECO:0000256" key="5">
    <source>
        <dbReference type="ARBA" id="ARBA00022664"/>
    </source>
</evidence>
<gene>
    <name evidence="18" type="ORF">CEUTPL_LOCUS2907</name>
</gene>
<feature type="compositionally biased region" description="Acidic residues" evidence="15">
    <location>
        <begin position="1359"/>
        <end position="1369"/>
    </location>
</feature>
<evidence type="ECO:0000259" key="17">
    <source>
        <dbReference type="PROSITE" id="PS51391"/>
    </source>
</evidence>
<keyword evidence="2" id="KW-0488">Methylation</keyword>
<feature type="coiled-coil region" evidence="14">
    <location>
        <begin position="189"/>
        <end position="221"/>
    </location>
</feature>
<dbReference type="GO" id="GO:0000993">
    <property type="term" value="F:RNA polymerase II complex binding"/>
    <property type="evidence" value="ECO:0007669"/>
    <property type="project" value="InterPro"/>
</dbReference>
<evidence type="ECO:0000313" key="18">
    <source>
        <dbReference type="EMBL" id="CAG9762223.1"/>
    </source>
</evidence>
<keyword evidence="6" id="KW-0832">Ubl conjugation</keyword>
<name>A0A9N9MES1_9CUCU</name>
<dbReference type="GO" id="GO:0043130">
    <property type="term" value="F:ubiquitin binding"/>
    <property type="evidence" value="ECO:0007669"/>
    <property type="project" value="InterPro"/>
</dbReference>
<dbReference type="InterPro" id="IPR045154">
    <property type="entry name" value="PCF11-like"/>
</dbReference>
<feature type="compositionally biased region" description="Basic and acidic residues" evidence="15">
    <location>
        <begin position="1452"/>
        <end position="1466"/>
    </location>
</feature>
<evidence type="ECO:0000256" key="3">
    <source>
        <dbReference type="ARBA" id="ARBA00022499"/>
    </source>
</evidence>
<feature type="compositionally biased region" description="Low complexity" evidence="15">
    <location>
        <begin position="1114"/>
        <end position="1126"/>
    </location>
</feature>
<dbReference type="CDD" id="cd16982">
    <property type="entry name" value="CID_Pcf11"/>
    <property type="match status" value="1"/>
</dbReference>
<dbReference type="InterPro" id="IPR002014">
    <property type="entry name" value="VHS_dom"/>
</dbReference>
<comment type="subcellular location">
    <subcellularLocation>
        <location evidence="1">Nucleus</location>
    </subcellularLocation>
</comment>
<dbReference type="PROSITE" id="PS51391">
    <property type="entry name" value="CID"/>
    <property type="match status" value="1"/>
</dbReference>
<feature type="compositionally biased region" description="Low complexity" evidence="15">
    <location>
        <begin position="1077"/>
        <end position="1086"/>
    </location>
</feature>
<keyword evidence="9" id="KW-0539">Nucleus</keyword>
<feature type="region of interest" description="Disordered" evidence="15">
    <location>
        <begin position="1452"/>
        <end position="1497"/>
    </location>
</feature>
<feature type="domain" description="CID" evidence="17">
    <location>
        <begin position="1"/>
        <end position="129"/>
    </location>
</feature>
<comment type="subunit">
    <text evidence="11">Associates with the phosphorylated CTD domain of POLR2A /RNA polymerase II.</text>
</comment>
<dbReference type="PANTHER" id="PTHR15921">
    <property type="entry name" value="PRE-MRNA CLEAVAGE COMPLEX II"/>
    <property type="match status" value="1"/>
</dbReference>
<comment type="function">
    <text evidence="10">Component of pre-mRNA cleavage complex II, which promotes transcription termination by RNA polymerase II.</text>
</comment>
<evidence type="ECO:0000256" key="1">
    <source>
        <dbReference type="ARBA" id="ARBA00004123"/>
    </source>
</evidence>
<evidence type="ECO:0000256" key="4">
    <source>
        <dbReference type="ARBA" id="ARBA00022553"/>
    </source>
</evidence>
<dbReference type="PANTHER" id="PTHR15921:SF3">
    <property type="entry name" value="PRE-MRNA CLEAVAGE COMPLEX 2 PROTEIN PCF11"/>
    <property type="match status" value="1"/>
</dbReference>
<dbReference type="FunFam" id="1.25.40.90:FF:000015">
    <property type="entry name" value="Pre-mRNA cleavage complex 2 protein Pcf11"/>
    <property type="match status" value="1"/>
</dbReference>
<dbReference type="Gene3D" id="1.25.40.90">
    <property type="match status" value="1"/>
</dbReference>
<protein>
    <recommendedName>
        <fullName evidence="12">Pre-mRNA cleavage complex 2 protein Pcf11</fullName>
    </recommendedName>
    <alternativeName>
        <fullName evidence="13">Pre-mRNA cleavage complex II protein Pcf11</fullName>
    </alternativeName>
</protein>
<feature type="compositionally biased region" description="Acidic residues" evidence="15">
    <location>
        <begin position="1376"/>
        <end position="1393"/>
    </location>
</feature>
<feature type="compositionally biased region" description="Polar residues" evidence="15">
    <location>
        <begin position="1067"/>
        <end position="1076"/>
    </location>
</feature>
<sequence length="1595" mass="179015">MAEDIKTEYMSSLADLTFNSKPLINVLTMLAEENLSNAKTIVEAIEEQLAKVNTDVKLPILYLIDCIVKNVGDTYKGLFSHNIVATFCNVFKVVDEKTRLEMFKLRQTWNDVFPQMKLYAIDVQIRQIDPAWPVTAQPANSIHLNPKFLKSTTPTTTKSKISSNTADTEALAGKHLTADIDKETLLMQEQLLQKQKELLELQKKTLELEMLQTKVKLQEQMKSGAATPVHKNILLKPEVAKQLMPEVMTKSRPVGITQRFHGGQPKISPVNPALAAAVRPIRDPRLLRQQQKELESVAPVTQKPLENNKVITNKVHVNNPNYPRTQSKIDKKSKTVSPNNRSINKSSPQKSRSPPTVSNSSSSSSQDSPTKTKSRSSSGNSSSKNKKRDKPESKRSQDYDTKREKLLFDEEPNYPNSEPNFKSANKSKSRNYIRRNLADSPVQEISTKSAESRNPIEPTASLEPTSITKKAPTKPMDVDLRPVLSKKRTSTEASDQPTKKSKNLNELFGSQDTDMRPIPIAAEIVERPPTPPPPPIISSAPEQPALDAVSTKSDFDAVRAKLANAANREKIFNKSFRKDKLRLEDSPVRVSSEEELAIASGDMTPEQKQHILSRLFKHIEKSKLREAKKRDNQESLLGDLSLQTISDDEFEIEAPSQDTPPMPFNDKDERLNLPQILQPHNMETIPPGIDNSNSMPQQQFYPRGGRPPFRGRGEWRGNRGRMPLPRQPIRPWIHQQPGPRWRHFGPQHRPDFIPIEDESSKSPGQDDPQVQLQEDIKTLVIDGMPKDIRIYNETAVIFISNDDPREISFQNGSRSVCFNNKESYVLNFGENYKECLVNNFTFRVKLGVPSREIFINDIGFECFFGGPQIHITVNGINLSVSLEGPPPPVTIGETKRTDLVLAKIDALIDAQIILPIFLDSKLQKFVLGGRPCTLKFVDALKKVLINDVPHNVEFGALPKPFIIHGKKHFIRFSVLPKGFKPGFVKIKDMEGEAGVSPVREEEASQDGPLHGEPLRPETKKLQFIGPMSPDNRSNSPSDFLNNVLPGLNNFELSNVFSQSQKPVATTTGSYQVQLPGTSTTTDSSSSQNSAAPALNINDLFQKLVASGFVKTQEPTTTTTVPTSTVSNGKVVANKNPIPEPPKQQRRTLSEILKPVTFAQPKTLKMRQGALYSALYTGMQCSSCGMRFPPEASTWYSQHLDWHFRQNRKGKKNARVANSRKWYYSLADWKNYEELEDIEEREKNYFDQQQQQAEVAEEAEEEQEIPTVQADPATTDERCHVCRDTFEQFFNEEKEEWHLRNAIKIDDKTYHPVCYEDYNQTILNESKPKEESSLIPGLEIIVDDDDDEDKKSADEIVSLIDDDEEIELPEEAPSPAQDEDLPEEEDDGEDDDVILNEVAPIKIVVEDDDDEPMDAQNAEKSQPIPVKKEKKAVFDDGFVDVGEILTLKDHGLVKIKSEPIDDEKRSENSTTTQTPSESHEDSEVILTTEEPTVTSHPQLVTSMDGNMELVSTAVSAITSNAPKIKINISKPLPVIAPNEKNNSESSDNSDTVKSSSELPIEDLEIVRYKPGLQNVPLKKLPRVQKGSELTGMCSIM</sequence>
<feature type="compositionally biased region" description="Low complexity" evidence="15">
    <location>
        <begin position="1537"/>
        <end position="1555"/>
    </location>
</feature>
<keyword evidence="8 14" id="KW-0175">Coiled coil</keyword>
<feature type="region of interest" description="Disordered" evidence="15">
    <location>
        <begin position="1114"/>
        <end position="1143"/>
    </location>
</feature>
<feature type="region of interest" description="Disordered" evidence="15">
    <location>
        <begin position="295"/>
        <end position="551"/>
    </location>
</feature>
<feature type="compositionally biased region" description="Low complexity" evidence="15">
    <location>
        <begin position="350"/>
        <end position="383"/>
    </location>
</feature>
<dbReference type="Proteomes" id="UP001152799">
    <property type="component" value="Chromosome 11"/>
</dbReference>
<dbReference type="Pfam" id="PF21936">
    <property type="entry name" value="Pcf11_C"/>
    <property type="match status" value="1"/>
</dbReference>
<keyword evidence="19" id="KW-1185">Reference proteome</keyword>
<dbReference type="GO" id="GO:0003729">
    <property type="term" value="F:mRNA binding"/>
    <property type="evidence" value="ECO:0007669"/>
    <property type="project" value="InterPro"/>
</dbReference>
<feature type="region of interest" description="Disordered" evidence="15">
    <location>
        <begin position="1067"/>
        <end position="1090"/>
    </location>
</feature>
<dbReference type="Pfam" id="PF20845">
    <property type="entry name" value="Pcf11_helical"/>
    <property type="match status" value="1"/>
</dbReference>
<feature type="region of interest" description="Disordered" evidence="15">
    <location>
        <begin position="1326"/>
        <end position="1424"/>
    </location>
</feature>
<evidence type="ECO:0000259" key="16">
    <source>
        <dbReference type="PROSITE" id="PS50179"/>
    </source>
</evidence>
<dbReference type="PROSITE" id="PS50179">
    <property type="entry name" value="VHS"/>
    <property type="match status" value="1"/>
</dbReference>
<evidence type="ECO:0000256" key="8">
    <source>
        <dbReference type="ARBA" id="ARBA00023054"/>
    </source>
</evidence>
<evidence type="ECO:0000256" key="12">
    <source>
        <dbReference type="ARBA" id="ARBA00068814"/>
    </source>
</evidence>
<feature type="compositionally biased region" description="Polar residues" evidence="15">
    <location>
        <begin position="414"/>
        <end position="424"/>
    </location>
</feature>
<dbReference type="InterPro" id="IPR008942">
    <property type="entry name" value="ENTH_VHS"/>
</dbReference>
<evidence type="ECO:0000313" key="19">
    <source>
        <dbReference type="Proteomes" id="UP001152799"/>
    </source>
</evidence>
<keyword evidence="7" id="KW-0007">Acetylation</keyword>
<dbReference type="InterPro" id="IPR054127">
    <property type="entry name" value="Pcf11_C"/>
</dbReference>
<feature type="compositionally biased region" description="Polar residues" evidence="15">
    <location>
        <begin position="1488"/>
        <end position="1497"/>
    </location>
</feature>
<dbReference type="GO" id="GO:0006369">
    <property type="term" value="P:termination of RNA polymerase II transcription"/>
    <property type="evidence" value="ECO:0007669"/>
    <property type="project" value="InterPro"/>
</dbReference>
<dbReference type="GO" id="GO:0005849">
    <property type="term" value="C:mRNA cleavage factor complex"/>
    <property type="evidence" value="ECO:0007669"/>
    <property type="project" value="TreeGrafter"/>
</dbReference>
<dbReference type="GO" id="GO:0035091">
    <property type="term" value="F:phosphatidylinositol binding"/>
    <property type="evidence" value="ECO:0007669"/>
    <property type="project" value="InterPro"/>
</dbReference>
<feature type="domain" description="VHS" evidence="16">
    <location>
        <begin position="24"/>
        <end position="119"/>
    </location>
</feature>